<evidence type="ECO:0000256" key="1">
    <source>
        <dbReference type="SAM" id="MobiDB-lite"/>
    </source>
</evidence>
<reference evidence="3" key="1">
    <citation type="journal article" date="2018" name="Nat. Microbiol.">
        <title>Leveraging single-cell genomics to expand the fungal tree of life.</title>
        <authorList>
            <person name="Ahrendt S.R."/>
            <person name="Quandt C.A."/>
            <person name="Ciobanu D."/>
            <person name="Clum A."/>
            <person name="Salamov A."/>
            <person name="Andreopoulos B."/>
            <person name="Cheng J.F."/>
            <person name="Woyke T."/>
            <person name="Pelin A."/>
            <person name="Henrissat B."/>
            <person name="Reynolds N.K."/>
            <person name="Benny G.L."/>
            <person name="Smith M.E."/>
            <person name="James T.Y."/>
            <person name="Grigoriev I.V."/>
        </authorList>
    </citation>
    <scope>NUCLEOTIDE SEQUENCE [LARGE SCALE GENOMIC DNA]</scope>
    <source>
        <strain evidence="3">ATCC 52028</strain>
    </source>
</reference>
<dbReference type="GO" id="GO:0042796">
    <property type="term" value="P:snRNA transcription by RNA polymerase III"/>
    <property type="evidence" value="ECO:0007669"/>
    <property type="project" value="TreeGrafter"/>
</dbReference>
<dbReference type="EMBL" id="ML014165">
    <property type="protein sequence ID" value="RKP01642.1"/>
    <property type="molecule type" value="Genomic_DNA"/>
</dbReference>
<dbReference type="GO" id="GO:0019185">
    <property type="term" value="C:snRNA-activating protein complex"/>
    <property type="evidence" value="ECO:0007669"/>
    <property type="project" value="TreeGrafter"/>
</dbReference>
<evidence type="ECO:0000313" key="3">
    <source>
        <dbReference type="Proteomes" id="UP000274922"/>
    </source>
</evidence>
<dbReference type="AlphaFoldDB" id="A0A4P9X8Q4"/>
<dbReference type="PANTHER" id="PTHR15131">
    <property type="entry name" value="SMALL NUCLEAR RNA ACTIVATING COMPLEX, POLYPEPTIDE 1"/>
    <property type="match status" value="1"/>
</dbReference>
<feature type="region of interest" description="Disordered" evidence="1">
    <location>
        <begin position="71"/>
        <end position="120"/>
    </location>
</feature>
<feature type="compositionally biased region" description="Low complexity" evidence="1">
    <location>
        <begin position="97"/>
        <end position="119"/>
    </location>
</feature>
<dbReference type="PANTHER" id="PTHR15131:SF3">
    <property type="entry name" value="SNRNA-ACTIVATING PROTEIN COMPLEX SUBUNIT 1"/>
    <property type="match status" value="1"/>
</dbReference>
<sequence length="470" mass="50198">MSVNVPLQHCLNLPAAAVRLSAFSNDIRRLIVESLRHRITTFAAFQDLWIRSGFDLIHAAYLLGQTPTPTASSAADDGGSSGGERLSPTAESVPELGAAGTPSAAATPTPTPATATAPSRPHQLAQSITFYNIFYGYVLEWLTPGCHDVTVAAIVFALYLLYNTQQLGDPAPTGSHVAGSHVAGFDSSAPIQIRVPAWWTLRRLAARCLEHGYEDVAYCYASLQKSRAFCLTVKPCGSTAREADEEAMQTALDRLYARWNRPESSRIDADTDPTLPPDLLQAYVEAKVQCRAQLPEHDFALSAMEPRFVREIAQLEERHYDAFQQSIPRMLIAGKRDRLRTPHHPHHAVSSEPAIAHDLQSHPTAAAVGDAAALDGAVSLDTKPLPGSRASVAPSAATPSMPSPAAAVAATAASSSARPSPSPSLRSLSHVSTGDMPDVFNMEAEADADDTSSAADESFYDAPLRDASDD</sequence>
<protein>
    <submittedName>
        <fullName evidence="2">Uncharacterized protein</fullName>
    </submittedName>
</protein>
<accession>A0A4P9X8Q4</accession>
<dbReference type="GO" id="GO:0043565">
    <property type="term" value="F:sequence-specific DNA binding"/>
    <property type="evidence" value="ECO:0007669"/>
    <property type="project" value="TreeGrafter"/>
</dbReference>
<proteinExistence type="predicted"/>
<dbReference type="Proteomes" id="UP000274922">
    <property type="component" value="Unassembled WGS sequence"/>
</dbReference>
<organism evidence="2 3">
    <name type="scientific">Caulochytrium protostelioides</name>
    <dbReference type="NCBI Taxonomy" id="1555241"/>
    <lineage>
        <taxon>Eukaryota</taxon>
        <taxon>Fungi</taxon>
        <taxon>Fungi incertae sedis</taxon>
        <taxon>Chytridiomycota</taxon>
        <taxon>Chytridiomycota incertae sedis</taxon>
        <taxon>Chytridiomycetes</taxon>
        <taxon>Caulochytriales</taxon>
        <taxon>Caulochytriaceae</taxon>
        <taxon>Caulochytrium</taxon>
    </lineage>
</organism>
<dbReference type="GO" id="GO:0042795">
    <property type="term" value="P:snRNA transcription by RNA polymerase II"/>
    <property type="evidence" value="ECO:0007669"/>
    <property type="project" value="TreeGrafter"/>
</dbReference>
<gene>
    <name evidence="2" type="ORF">CXG81DRAFT_18585</name>
</gene>
<name>A0A4P9X8Q4_9FUNG</name>
<feature type="compositionally biased region" description="Low complexity" evidence="1">
    <location>
        <begin position="409"/>
        <end position="429"/>
    </location>
</feature>
<feature type="region of interest" description="Disordered" evidence="1">
    <location>
        <begin position="409"/>
        <end position="470"/>
    </location>
</feature>
<evidence type="ECO:0000313" key="2">
    <source>
        <dbReference type="EMBL" id="RKP01642.1"/>
    </source>
</evidence>
<keyword evidence="3" id="KW-1185">Reference proteome</keyword>